<proteinExistence type="predicted"/>
<gene>
    <name evidence="1" type="ORF">EB796_023491</name>
</gene>
<dbReference type="Proteomes" id="UP000593567">
    <property type="component" value="Unassembled WGS sequence"/>
</dbReference>
<name>A0A7J7IYB7_BUGNE</name>
<protein>
    <submittedName>
        <fullName evidence="1">Uncharacterized protein</fullName>
    </submittedName>
</protein>
<comment type="caution">
    <text evidence="1">The sequence shown here is derived from an EMBL/GenBank/DDBJ whole genome shotgun (WGS) entry which is preliminary data.</text>
</comment>
<dbReference type="AlphaFoldDB" id="A0A7J7IYB7"/>
<keyword evidence="2" id="KW-1185">Reference proteome</keyword>
<evidence type="ECO:0000313" key="2">
    <source>
        <dbReference type="Proteomes" id="UP000593567"/>
    </source>
</evidence>
<evidence type="ECO:0000313" key="1">
    <source>
        <dbReference type="EMBL" id="KAF6018198.1"/>
    </source>
</evidence>
<organism evidence="1 2">
    <name type="scientific">Bugula neritina</name>
    <name type="common">Brown bryozoan</name>
    <name type="synonym">Sertularia neritina</name>
    <dbReference type="NCBI Taxonomy" id="10212"/>
    <lineage>
        <taxon>Eukaryota</taxon>
        <taxon>Metazoa</taxon>
        <taxon>Spiralia</taxon>
        <taxon>Lophotrochozoa</taxon>
        <taxon>Bryozoa</taxon>
        <taxon>Gymnolaemata</taxon>
        <taxon>Cheilostomatida</taxon>
        <taxon>Flustrina</taxon>
        <taxon>Buguloidea</taxon>
        <taxon>Bugulidae</taxon>
        <taxon>Bugula</taxon>
    </lineage>
</organism>
<sequence length="80" mass="8711">MTLSTLQKAVETLATFATFHSITTLSIIIHNRSKSIFSLSGACKGDAGRRLYHRNVELTGNSCRKSCGSQQFHTPTHSSA</sequence>
<reference evidence="1" key="1">
    <citation type="submission" date="2020-06" db="EMBL/GenBank/DDBJ databases">
        <title>Draft genome of Bugula neritina, a colonial animal packing powerful symbionts and potential medicines.</title>
        <authorList>
            <person name="Rayko M."/>
        </authorList>
    </citation>
    <scope>NUCLEOTIDE SEQUENCE [LARGE SCALE GENOMIC DNA]</scope>
    <source>
        <strain evidence="1">Kwan_BN1</strain>
    </source>
</reference>
<dbReference type="EMBL" id="VXIV02003328">
    <property type="protein sequence ID" value="KAF6018198.1"/>
    <property type="molecule type" value="Genomic_DNA"/>
</dbReference>
<accession>A0A7J7IYB7</accession>